<feature type="domain" description="AAA" evidence="19">
    <location>
        <begin position="599"/>
        <end position="728"/>
    </location>
</feature>
<keyword evidence="12 17" id="KW-1133">Transmembrane helix</keyword>
<evidence type="ECO:0000313" key="22">
    <source>
        <dbReference type="Proteomes" id="UP001259492"/>
    </source>
</evidence>
<evidence type="ECO:0000256" key="2">
    <source>
        <dbReference type="ARBA" id="ARBA00007316"/>
    </source>
</evidence>
<dbReference type="GO" id="GO:0004715">
    <property type="term" value="F:non-membrane spanning protein tyrosine kinase activity"/>
    <property type="evidence" value="ECO:0007669"/>
    <property type="project" value="UniProtKB-EC"/>
</dbReference>
<evidence type="ECO:0000256" key="12">
    <source>
        <dbReference type="ARBA" id="ARBA00022989"/>
    </source>
</evidence>
<evidence type="ECO:0000256" key="15">
    <source>
        <dbReference type="ARBA" id="ARBA00051245"/>
    </source>
</evidence>
<keyword evidence="11" id="KW-0067">ATP-binding</keyword>
<dbReference type="Pfam" id="PF13807">
    <property type="entry name" value="GNVR"/>
    <property type="match status" value="1"/>
</dbReference>
<dbReference type="EMBL" id="JAVRIA010000004">
    <property type="protein sequence ID" value="MDT0558721.1"/>
    <property type="molecule type" value="Genomic_DNA"/>
</dbReference>
<keyword evidence="7 21" id="KW-0808">Transferase</keyword>
<keyword evidence="5" id="KW-1003">Cell membrane</keyword>
<evidence type="ECO:0000256" key="7">
    <source>
        <dbReference type="ARBA" id="ARBA00022679"/>
    </source>
</evidence>
<proteinExistence type="inferred from homology"/>
<evidence type="ECO:0000256" key="5">
    <source>
        <dbReference type="ARBA" id="ARBA00022475"/>
    </source>
</evidence>
<name>A0ABU2YKP8_9FLAO</name>
<dbReference type="Pfam" id="PF13614">
    <property type="entry name" value="AAA_31"/>
    <property type="match status" value="1"/>
</dbReference>
<evidence type="ECO:0000256" key="1">
    <source>
        <dbReference type="ARBA" id="ARBA00004429"/>
    </source>
</evidence>
<feature type="domain" description="Tyrosine-protein kinase G-rich" evidence="20">
    <location>
        <begin position="450"/>
        <end position="522"/>
    </location>
</feature>
<comment type="similarity">
    <text evidence="2">Belongs to the CpsD/CapB family.</text>
</comment>
<keyword evidence="13 17" id="KW-0472">Membrane</keyword>
<dbReference type="InterPro" id="IPR025669">
    <property type="entry name" value="AAA_dom"/>
</dbReference>
<comment type="catalytic activity">
    <reaction evidence="15">
        <text>L-tyrosyl-[protein] + ATP = O-phospho-L-tyrosyl-[protein] + ADP + H(+)</text>
        <dbReference type="Rhea" id="RHEA:10596"/>
        <dbReference type="Rhea" id="RHEA-COMP:10136"/>
        <dbReference type="Rhea" id="RHEA-COMP:20101"/>
        <dbReference type="ChEBI" id="CHEBI:15378"/>
        <dbReference type="ChEBI" id="CHEBI:30616"/>
        <dbReference type="ChEBI" id="CHEBI:46858"/>
        <dbReference type="ChEBI" id="CHEBI:61978"/>
        <dbReference type="ChEBI" id="CHEBI:456216"/>
        <dbReference type="EC" id="2.7.10.2"/>
    </reaction>
</comment>
<sequence length="783" mass="88721">MNSTSSRHNFNAINRLDAFTRRWKLILLSIIFFLGIAFLYLRYANYQYQATAVIKIKEEDKQNNSLKEITALQNFGPFSNTYNKVSDEIEIIKSRTIIGKVVDDLDLNIQYYEQGRIKEQELFKNPPILINFFASDSVVHKIDTSFYINIKSDSKFLLSNEGGKDILKLGSPDGKNYAFGDRIKSGFGDFIIIPNEIKDDKPLIGRSIKVKISSMSSAVETYLRKLKVQATDETSSVVKLTLNENIKNKANQILDKIVEKYNDDVINDKEQIVKITSDFINNRLNIVSNELEQVDYTAESLQKDNRLTALSAQSNIFLQSEKENEAKLIATSNQIQLIDYMKDHLKDNDTNADLLPADVGIADNSVSQITKSHNELVLQRNRILKNSSEKNPTVVNLNNQIRALKDNLNQSLENIQSANQITLNALNQEDRRISAQIYSAPTKERKFRDIKRQQDIKESLYLYLLQKREETAISLGMSSPNAKIIDASYATTRPISPKKGLVYLSALVLGLLLPMTLIFIKEEFDTKIHTKNDLNEILNIPFIGDIPKSSKKKRLVNKVDYSPKAEAFRIVRSNIDFMLKSVASKCKVVFVTSTTSQEGKSHTSINLASSISFSEKKTLIIETDIRVPRVNEYLSIKAKKGLTDYISDPSIKVEDIIIKVKDNDSLSIIPSGTIPPNPAELLMSDRVDELFKTVKKDYDYIIVDTAAVGLVTDTLLISDHADMVVYVVSADNIDKRQLHIAQTMHDEKRLPNMVTLLNSTKKKKGYGYGYGSTPQKKKWYQFG</sequence>
<dbReference type="InterPro" id="IPR003856">
    <property type="entry name" value="LPS_length_determ_N"/>
</dbReference>
<dbReference type="PANTHER" id="PTHR32309">
    <property type="entry name" value="TYROSINE-PROTEIN KINASE"/>
    <property type="match status" value="1"/>
</dbReference>
<evidence type="ECO:0000259" key="20">
    <source>
        <dbReference type="Pfam" id="PF13807"/>
    </source>
</evidence>
<evidence type="ECO:0000256" key="11">
    <source>
        <dbReference type="ARBA" id="ARBA00022840"/>
    </source>
</evidence>
<keyword evidence="9" id="KW-0547">Nucleotide-binding</keyword>
<feature type="domain" description="Polysaccharide chain length determinant N-terminal" evidence="18">
    <location>
        <begin position="17"/>
        <end position="105"/>
    </location>
</feature>
<keyword evidence="8 17" id="KW-0812">Transmembrane</keyword>
<dbReference type="NCBIfam" id="TIGR01007">
    <property type="entry name" value="eps_fam"/>
    <property type="match status" value="1"/>
</dbReference>
<evidence type="ECO:0000256" key="3">
    <source>
        <dbReference type="ARBA" id="ARBA00008883"/>
    </source>
</evidence>
<evidence type="ECO:0000256" key="8">
    <source>
        <dbReference type="ARBA" id="ARBA00022692"/>
    </source>
</evidence>
<dbReference type="Proteomes" id="UP001259492">
    <property type="component" value="Unassembled WGS sequence"/>
</dbReference>
<dbReference type="RefSeq" id="WP_311427486.1">
    <property type="nucleotide sequence ID" value="NZ_JAVRIA010000004.1"/>
</dbReference>
<dbReference type="InterPro" id="IPR005702">
    <property type="entry name" value="Wzc-like_C"/>
</dbReference>
<evidence type="ECO:0000256" key="4">
    <source>
        <dbReference type="ARBA" id="ARBA00011903"/>
    </source>
</evidence>
<evidence type="ECO:0000256" key="9">
    <source>
        <dbReference type="ARBA" id="ARBA00022741"/>
    </source>
</evidence>
<dbReference type="CDD" id="cd05387">
    <property type="entry name" value="BY-kinase"/>
    <property type="match status" value="1"/>
</dbReference>
<feature type="coiled-coil region" evidence="16">
    <location>
        <begin position="394"/>
        <end position="421"/>
    </location>
</feature>
<keyword evidence="22" id="KW-1185">Reference proteome</keyword>
<dbReference type="Pfam" id="PF02706">
    <property type="entry name" value="Wzz"/>
    <property type="match status" value="1"/>
</dbReference>
<dbReference type="InterPro" id="IPR027417">
    <property type="entry name" value="P-loop_NTPase"/>
</dbReference>
<keyword evidence="6" id="KW-0997">Cell inner membrane</keyword>
<reference evidence="21 22" key="1">
    <citation type="submission" date="2023-09" db="EMBL/GenBank/DDBJ databases">
        <authorList>
            <person name="Rey-Velasco X."/>
        </authorList>
    </citation>
    <scope>NUCLEOTIDE SEQUENCE [LARGE SCALE GENOMIC DNA]</scope>
    <source>
        <strain evidence="21 22">W332</strain>
    </source>
</reference>
<dbReference type="InterPro" id="IPR050445">
    <property type="entry name" value="Bact_polysacc_biosynth/exp"/>
</dbReference>
<dbReference type="Gene3D" id="3.40.50.300">
    <property type="entry name" value="P-loop containing nucleotide triphosphate hydrolases"/>
    <property type="match status" value="1"/>
</dbReference>
<evidence type="ECO:0000256" key="14">
    <source>
        <dbReference type="ARBA" id="ARBA00023137"/>
    </source>
</evidence>
<organism evidence="21 22">
    <name type="scientific">Microcosmobacter mediterraneus</name>
    <dbReference type="NCBI Taxonomy" id="3075607"/>
    <lineage>
        <taxon>Bacteria</taxon>
        <taxon>Pseudomonadati</taxon>
        <taxon>Bacteroidota</taxon>
        <taxon>Flavobacteriia</taxon>
        <taxon>Flavobacteriales</taxon>
        <taxon>Flavobacteriaceae</taxon>
        <taxon>Microcosmobacter</taxon>
    </lineage>
</organism>
<protein>
    <recommendedName>
        <fullName evidence="4">non-specific protein-tyrosine kinase</fullName>
        <ecNumber evidence="4">2.7.10.2</ecNumber>
    </recommendedName>
</protein>
<comment type="similarity">
    <text evidence="3">Belongs to the etk/wzc family.</text>
</comment>
<keyword evidence="10" id="KW-0418">Kinase</keyword>
<evidence type="ECO:0000259" key="19">
    <source>
        <dbReference type="Pfam" id="PF13614"/>
    </source>
</evidence>
<feature type="transmembrane region" description="Helical" evidence="17">
    <location>
        <begin position="25"/>
        <end position="43"/>
    </location>
</feature>
<evidence type="ECO:0000256" key="10">
    <source>
        <dbReference type="ARBA" id="ARBA00022777"/>
    </source>
</evidence>
<keyword evidence="14" id="KW-0829">Tyrosine-protein kinase</keyword>
<evidence type="ECO:0000256" key="16">
    <source>
        <dbReference type="SAM" id="Coils"/>
    </source>
</evidence>
<evidence type="ECO:0000313" key="21">
    <source>
        <dbReference type="EMBL" id="MDT0558721.1"/>
    </source>
</evidence>
<accession>A0ABU2YKP8</accession>
<dbReference type="InterPro" id="IPR032807">
    <property type="entry name" value="GNVR"/>
</dbReference>
<evidence type="ECO:0000259" key="18">
    <source>
        <dbReference type="Pfam" id="PF02706"/>
    </source>
</evidence>
<keyword evidence="16" id="KW-0175">Coiled coil</keyword>
<gene>
    <name evidence="21" type="ORF">RM697_08685</name>
</gene>
<comment type="caution">
    <text evidence="21">The sequence shown here is derived from an EMBL/GenBank/DDBJ whole genome shotgun (WGS) entry which is preliminary data.</text>
</comment>
<comment type="subcellular location">
    <subcellularLocation>
        <location evidence="1">Cell inner membrane</location>
        <topology evidence="1">Multi-pass membrane protein</topology>
    </subcellularLocation>
</comment>
<dbReference type="SUPFAM" id="SSF52540">
    <property type="entry name" value="P-loop containing nucleoside triphosphate hydrolases"/>
    <property type="match status" value="1"/>
</dbReference>
<dbReference type="EC" id="2.7.10.2" evidence="4"/>
<evidence type="ECO:0000256" key="17">
    <source>
        <dbReference type="SAM" id="Phobius"/>
    </source>
</evidence>
<dbReference type="PANTHER" id="PTHR32309:SF13">
    <property type="entry name" value="FERRIC ENTEROBACTIN TRANSPORT PROTEIN FEPE"/>
    <property type="match status" value="1"/>
</dbReference>
<evidence type="ECO:0000256" key="6">
    <source>
        <dbReference type="ARBA" id="ARBA00022519"/>
    </source>
</evidence>
<evidence type="ECO:0000256" key="13">
    <source>
        <dbReference type="ARBA" id="ARBA00023136"/>
    </source>
</evidence>